<dbReference type="InParanoid" id="B8CE23"/>
<dbReference type="HOGENOM" id="CLU_1104632_0_0_1"/>
<dbReference type="Proteomes" id="UP000001449">
    <property type="component" value="Chromosome 17"/>
</dbReference>
<evidence type="ECO:0000313" key="3">
    <source>
        <dbReference type="Proteomes" id="UP000001449"/>
    </source>
</evidence>
<dbReference type="KEGG" id="tps:THAPSDRAFT_25243"/>
<reference evidence="2 3" key="2">
    <citation type="journal article" date="2008" name="Nature">
        <title>The Phaeodactylum genome reveals the evolutionary history of diatom genomes.</title>
        <authorList>
            <person name="Bowler C."/>
            <person name="Allen A.E."/>
            <person name="Badger J.H."/>
            <person name="Grimwood J."/>
            <person name="Jabbari K."/>
            <person name="Kuo A."/>
            <person name="Maheswari U."/>
            <person name="Martens C."/>
            <person name="Maumus F."/>
            <person name="Otillar R.P."/>
            <person name="Rayko E."/>
            <person name="Salamov A."/>
            <person name="Vandepoele K."/>
            <person name="Beszteri B."/>
            <person name="Gruber A."/>
            <person name="Heijde M."/>
            <person name="Katinka M."/>
            <person name="Mock T."/>
            <person name="Valentin K."/>
            <person name="Verret F."/>
            <person name="Berges J.A."/>
            <person name="Brownlee C."/>
            <person name="Cadoret J.P."/>
            <person name="Chiovitti A."/>
            <person name="Choi C.J."/>
            <person name="Coesel S."/>
            <person name="De Martino A."/>
            <person name="Detter J.C."/>
            <person name="Durkin C."/>
            <person name="Falciatore A."/>
            <person name="Fournet J."/>
            <person name="Haruta M."/>
            <person name="Huysman M.J."/>
            <person name="Jenkins B.D."/>
            <person name="Jiroutova K."/>
            <person name="Jorgensen R.E."/>
            <person name="Joubert Y."/>
            <person name="Kaplan A."/>
            <person name="Kroger N."/>
            <person name="Kroth P.G."/>
            <person name="La Roche J."/>
            <person name="Lindquist E."/>
            <person name="Lommer M."/>
            <person name="Martin-Jezequel V."/>
            <person name="Lopez P.J."/>
            <person name="Lucas S."/>
            <person name="Mangogna M."/>
            <person name="McGinnis K."/>
            <person name="Medlin L.K."/>
            <person name="Montsant A."/>
            <person name="Oudot-Le Secq M.P."/>
            <person name="Napoli C."/>
            <person name="Obornik M."/>
            <person name="Parker M.S."/>
            <person name="Petit J.L."/>
            <person name="Porcel B.M."/>
            <person name="Poulsen N."/>
            <person name="Robison M."/>
            <person name="Rychlewski L."/>
            <person name="Rynearson T.A."/>
            <person name="Schmutz J."/>
            <person name="Shapiro H."/>
            <person name="Siaut M."/>
            <person name="Stanley M."/>
            <person name="Sussman M.R."/>
            <person name="Taylor A.R."/>
            <person name="Vardi A."/>
            <person name="von Dassow P."/>
            <person name="Vyverman W."/>
            <person name="Willis A."/>
            <person name="Wyrwicz L.S."/>
            <person name="Rokhsar D.S."/>
            <person name="Weissenbach J."/>
            <person name="Armbrust E.V."/>
            <person name="Green B.R."/>
            <person name="Van de Peer Y."/>
            <person name="Grigoriev I.V."/>
        </authorList>
    </citation>
    <scope>NUCLEOTIDE SEQUENCE [LARGE SCALE GENOMIC DNA]</scope>
    <source>
        <strain evidence="2 3">CCMP1335</strain>
    </source>
</reference>
<name>B8CE23_THAPS</name>
<sequence length="252" mass="27405">MDLTPKETTPWWSLLRCCHPSSSSDGEASTTGKLFSPNKIQERSMPGTPETDCSDESEEDLSSSQNQRPLQRSPSRSSPEPKLVTIAEHEGDEEDTDDASSANDSEDGVVNVVATTSTVTFQPVSSTDSGNNSAANSTNNRAKSNTTSTSSTTTANNNKQRLATQTTNNLEMAFWQFLFFMMLRNIMGWDYLTNIILSKRNMLQQQQGGGTGSASDGKEGVGGTTVVRKTMTLRKLHCSDQTCEVVPELKSD</sequence>
<dbReference type="EMBL" id="CM000651">
    <property type="protein sequence ID" value="EED88307.1"/>
    <property type="molecule type" value="Genomic_DNA"/>
</dbReference>
<feature type="compositionally biased region" description="Acidic residues" evidence="1">
    <location>
        <begin position="52"/>
        <end position="61"/>
    </location>
</feature>
<proteinExistence type="predicted"/>
<feature type="compositionally biased region" description="Polar residues" evidence="1">
    <location>
        <begin position="1"/>
        <end position="11"/>
    </location>
</feature>
<feature type="region of interest" description="Disordered" evidence="1">
    <location>
        <begin position="1"/>
        <end position="81"/>
    </location>
</feature>
<reference evidence="2 3" key="1">
    <citation type="journal article" date="2004" name="Science">
        <title>The genome of the diatom Thalassiosira pseudonana: ecology, evolution, and metabolism.</title>
        <authorList>
            <person name="Armbrust E.V."/>
            <person name="Berges J.A."/>
            <person name="Bowler C."/>
            <person name="Green B.R."/>
            <person name="Martinez D."/>
            <person name="Putnam N.H."/>
            <person name="Zhou S."/>
            <person name="Allen A.E."/>
            <person name="Apt K.E."/>
            <person name="Bechner M."/>
            <person name="Brzezinski M.A."/>
            <person name="Chaal B.K."/>
            <person name="Chiovitti A."/>
            <person name="Davis A.K."/>
            <person name="Demarest M.S."/>
            <person name="Detter J.C."/>
            <person name="Glavina T."/>
            <person name="Goodstein D."/>
            <person name="Hadi M.Z."/>
            <person name="Hellsten U."/>
            <person name="Hildebrand M."/>
            <person name="Jenkins B.D."/>
            <person name="Jurka J."/>
            <person name="Kapitonov V.V."/>
            <person name="Kroger N."/>
            <person name="Lau W.W."/>
            <person name="Lane T.W."/>
            <person name="Larimer F.W."/>
            <person name="Lippmeier J.C."/>
            <person name="Lucas S."/>
            <person name="Medina M."/>
            <person name="Montsant A."/>
            <person name="Obornik M."/>
            <person name="Parker M.S."/>
            <person name="Palenik B."/>
            <person name="Pazour G.J."/>
            <person name="Richardson P.M."/>
            <person name="Rynearson T.A."/>
            <person name="Saito M.A."/>
            <person name="Schwartz D.C."/>
            <person name="Thamatrakoln K."/>
            <person name="Valentin K."/>
            <person name="Vardi A."/>
            <person name="Wilkerson F.P."/>
            <person name="Rokhsar D.S."/>
        </authorList>
    </citation>
    <scope>NUCLEOTIDE SEQUENCE [LARGE SCALE GENOMIC DNA]</scope>
    <source>
        <strain evidence="2 3">CCMP1335</strain>
    </source>
</reference>
<protein>
    <submittedName>
        <fullName evidence="2">Uncharacterized protein</fullName>
    </submittedName>
</protein>
<evidence type="ECO:0000256" key="1">
    <source>
        <dbReference type="SAM" id="MobiDB-lite"/>
    </source>
</evidence>
<feature type="region of interest" description="Disordered" evidence="1">
    <location>
        <begin position="121"/>
        <end position="161"/>
    </location>
</feature>
<dbReference type="GeneID" id="7444196"/>
<feature type="compositionally biased region" description="Low complexity" evidence="1">
    <location>
        <begin position="121"/>
        <end position="158"/>
    </location>
</feature>
<dbReference type="RefSeq" id="XP_002294473.1">
    <property type="nucleotide sequence ID" value="XM_002294437.1"/>
</dbReference>
<feature type="compositionally biased region" description="Polar residues" evidence="1">
    <location>
        <begin position="20"/>
        <end position="33"/>
    </location>
</feature>
<feature type="compositionally biased region" description="Low complexity" evidence="1">
    <location>
        <begin position="62"/>
        <end position="78"/>
    </location>
</feature>
<organism evidence="2 3">
    <name type="scientific">Thalassiosira pseudonana</name>
    <name type="common">Marine diatom</name>
    <name type="synonym">Cyclotella nana</name>
    <dbReference type="NCBI Taxonomy" id="35128"/>
    <lineage>
        <taxon>Eukaryota</taxon>
        <taxon>Sar</taxon>
        <taxon>Stramenopiles</taxon>
        <taxon>Ochrophyta</taxon>
        <taxon>Bacillariophyta</taxon>
        <taxon>Coscinodiscophyceae</taxon>
        <taxon>Thalassiosirophycidae</taxon>
        <taxon>Thalassiosirales</taxon>
        <taxon>Thalassiosiraceae</taxon>
        <taxon>Thalassiosira</taxon>
    </lineage>
</organism>
<dbReference type="PaxDb" id="35128-Thaps25243"/>
<dbReference type="AlphaFoldDB" id="B8CE23"/>
<keyword evidence="3" id="KW-1185">Reference proteome</keyword>
<evidence type="ECO:0000313" key="2">
    <source>
        <dbReference type="EMBL" id="EED88307.1"/>
    </source>
</evidence>
<accession>B8CE23</accession>
<gene>
    <name evidence="2" type="ORF">THAPSDRAFT_25243</name>
</gene>